<dbReference type="GO" id="GO:0019082">
    <property type="term" value="P:viral protein processing"/>
    <property type="evidence" value="ECO:0007669"/>
    <property type="project" value="UniProtKB-UniRule"/>
</dbReference>
<dbReference type="SUPFAM" id="SSF58069">
    <property type="entry name" value="Virus ectodomain"/>
    <property type="match status" value="1"/>
</dbReference>
<comment type="function">
    <text evidence="32">Surface protein gp120: Attaches the virus to the host lymphoid cell by binding to the primary receptor CD4. This interaction induces a structural rearrangement creating a high affinity binding site for a chemokine coreceptor like CXCR4 and/or CCR5. Acts as a ligand for CD209/DC-SIGN and CLEC4M/DC-SIGNR, which are respectively found on dendritic cells (DCs), and on endothelial cells of liver sinusoids and lymph node sinuses. These interactions allow capture of viral particles at mucosal surfaces by these cells and subsequent transmission to permissive cells. HIV subverts the migration properties of dendritic cells to gain access to CD4+ T-cells in lymph nodes. Virus transmission to permissive T-cells occurs either in trans (without DCs infection, through viral capture and transmission), or in cis (following DCs productive infection, through the usual CD4-gp120 interaction), thereby inducing a robust infection. In trans infection, bound virions remain infectious over days and it is proposed that they are not degraded, but protected in non-lysosomal acidic organelles within the DCs close to the cell membrane thus contributing to the viral infectious potential during DCs' migration from the periphery to the lymphoid tissues. On arrival at lymphoid tissues, intact virions recycle back to DCs' cell surface allowing virus transmission to CD4+ T-cells.</text>
</comment>
<evidence type="ECO:0000256" key="4">
    <source>
        <dbReference type="ARBA" id="ARBA00004563"/>
    </source>
</evidence>
<comment type="PTM">
    <text evidence="32">Specific enzymatic cleavages in vivo yield mature proteins. Envelope glycoproteins are synthesized as a inactive precursor that is heavily N-glycosylated and processed likely by host cell furin in the Golgi to yield the mature SU and TM proteins. The cleavage site between SU and TM requires the minimal sequence [KR]-X-[KR]-R. About 2 of the 9 disulfide bonds of gp41 are reduced by P4HB/PDI, following binding to CD4 receptor.</text>
</comment>
<comment type="miscellaneous">
    <text evidence="32">Inhibitors targeting HIV-1 viral envelope proteins are used as antiretroviral drugs. Attachment of virions to the cell surface via non-specific interactions and CD4 binding can be blocked by inhibitors that include cyanovirin-N, cyclotriazadisulfonamide analogs, PRO 2000, TNX 355 and PRO 542. In addition, BMS 806 can block CD4-induced conformational changes. Env interactions with the coreceptor molecules can be targeted by CCR5 antagonists including SCH-D, maraviroc (UK 427857) and aplaviroc (GW 873140), and the CXCR4 antagonist AMD 070. Fusion of viral and cellular membranes can be inhibited by peptides such as enfuvirtide and tifuvirtide (T 1249). Resistance to inhibitors associated with mutations in Env are observed. Most of the time, single mutations confer only a modest reduction in drug susceptibility. Combination of several mutations is usually required to develop a high-level drug resistance.</text>
</comment>
<feature type="chain" id="PRO_5023437970" description="Envelope glycoprotein gp160" evidence="32">
    <location>
        <begin position="31"/>
        <end position="832"/>
    </location>
</feature>
<feature type="region of interest" description="CD4-binding loop" evidence="32">
    <location>
        <begin position="369"/>
        <end position="379"/>
    </location>
</feature>
<name>Q2VAS4_HV1</name>
<feature type="disulfide bond" evidence="32">
    <location>
        <begin position="225"/>
        <end position="254"/>
    </location>
</feature>
<feature type="domain" description="Retroviral envelope protein GP41-like" evidence="36">
    <location>
        <begin position="536"/>
        <end position="726"/>
    </location>
</feature>
<dbReference type="GO" id="GO:1903908">
    <property type="term" value="P:positive regulation of plasma membrane raft polarization"/>
    <property type="evidence" value="ECO:0007669"/>
    <property type="project" value="UniProtKB-UniRule"/>
</dbReference>
<keyword evidence="19 32" id="KW-1043">Host membrane</keyword>
<dbReference type="FunFam" id="2.170.40.20:FF:000004">
    <property type="entry name" value="Envelope glycoprotein gp160"/>
    <property type="match status" value="1"/>
</dbReference>
<evidence type="ECO:0000256" key="5">
    <source>
        <dbReference type="ARBA" id="ARBA00004578"/>
    </source>
</evidence>
<feature type="chain" id="PRO_5023437969" description="Transmembrane protein gp41" evidence="32">
    <location>
        <begin position="517"/>
        <end position="832"/>
    </location>
</feature>
<dbReference type="GO" id="GO:0016020">
    <property type="term" value="C:membrane"/>
    <property type="evidence" value="ECO:0007669"/>
    <property type="project" value="UniProtKB-UniRule"/>
</dbReference>
<dbReference type="InterPro" id="IPR036377">
    <property type="entry name" value="Gp120_core_sf"/>
</dbReference>
<feature type="disulfide bond" evidence="32">
    <location>
        <begin position="52"/>
        <end position="72"/>
    </location>
</feature>
<dbReference type="HAMAP" id="MF_04083">
    <property type="entry name" value="HIV_ENV"/>
    <property type="match status" value="1"/>
</dbReference>
<keyword evidence="9 32" id="KW-1032">Host cell membrane</keyword>
<dbReference type="FunFam" id="2.170.40.20:FF:000003">
    <property type="entry name" value="Envelope glycoprotein gp160"/>
    <property type="match status" value="1"/>
</dbReference>
<dbReference type="GO" id="GO:0019031">
    <property type="term" value="C:viral envelope"/>
    <property type="evidence" value="ECO:0007669"/>
    <property type="project" value="UniProtKB-KW"/>
</dbReference>
<keyword evidence="30 32" id="KW-0449">Lipoprotein</keyword>
<evidence type="ECO:0000256" key="1">
    <source>
        <dbReference type="ARBA" id="ARBA00004402"/>
    </source>
</evidence>
<reference evidence="37 38" key="1">
    <citation type="journal article" date="2006" name="J. Virol. Methods">
        <title>Large-scale amplification, cloning and sequencing of near full-length HIV-1 subtype C genomes.</title>
        <authorList>
            <person name="Rousseau C.M."/>
            <person name="Birditt B.A."/>
            <person name="McKay A.R."/>
            <person name="Stoddard J.N."/>
            <person name="Lee T.C."/>
            <person name="McLaughlin S."/>
            <person name="Moore S.W."/>
            <person name="Shindo N."/>
            <person name="Learn G.H."/>
            <person name="Korber B.T."/>
            <person name="Brander C."/>
            <person name="Goulder P.J."/>
            <person name="Kiepiela P."/>
            <person name="Walker B.D."/>
            <person name="Mullins J.I."/>
        </authorList>
    </citation>
    <scope>NUCLEOTIDE SEQUENCE [LARGE SCALE GENOMIC DNA]</scope>
    <source>
        <strain evidence="37">03ZAPS073MB1</strain>
    </source>
</reference>
<evidence type="ECO:0000256" key="32">
    <source>
        <dbReference type="HAMAP-Rule" id="MF_04083"/>
    </source>
</evidence>
<feature type="coiled-coil region" evidence="32">
    <location>
        <begin position="639"/>
        <end position="673"/>
    </location>
</feature>
<dbReference type="CDD" id="cd09909">
    <property type="entry name" value="HIV-1-like_HR1-HR2"/>
    <property type="match status" value="1"/>
</dbReference>
<dbReference type="GO" id="GO:0044175">
    <property type="term" value="C:host cell endosome membrane"/>
    <property type="evidence" value="ECO:0007669"/>
    <property type="project" value="UniProtKB-SubCell"/>
</dbReference>
<feature type="region of interest" description="Disordered" evidence="34">
    <location>
        <begin position="725"/>
        <end position="744"/>
    </location>
</feature>
<keyword evidence="25 32" id="KW-0472">Membrane</keyword>
<comment type="PTM">
    <text evidence="32">Highly glycosylated by host. The high number of glycan on the protein is reffered to as 'glycan shield' because it contributes to hide protein sequence from adaptive immune system.</text>
</comment>
<keyword evidence="24 32" id="KW-0175">Coiled coil</keyword>
<feature type="transmembrane region" description="Helical" evidence="33">
    <location>
        <begin position="517"/>
        <end position="541"/>
    </location>
</feature>
<accession>Q2VAS4</accession>
<feature type="region of interest" description="Disordered" evidence="34">
    <location>
        <begin position="456"/>
        <end position="479"/>
    </location>
</feature>
<comment type="caution">
    <text evidence="32 33">Lacks conserved residue(s) required for the propagation of feature annotation.</text>
</comment>
<dbReference type="Gene3D" id="1.20.5.490">
    <property type="entry name" value="Single helix bin"/>
    <property type="match status" value="1"/>
</dbReference>
<dbReference type="InterPro" id="IPR000777">
    <property type="entry name" value="HIV1_Gp120"/>
</dbReference>
<evidence type="ECO:0000256" key="9">
    <source>
        <dbReference type="ARBA" id="ARBA00022511"/>
    </source>
</evidence>
<keyword evidence="14 32" id="KW-0812">Transmembrane</keyword>
<feature type="transmembrane region" description="Helical" evidence="33">
    <location>
        <begin position="13"/>
        <end position="40"/>
    </location>
</feature>
<feature type="topological domain" description="Cytoplasmic" evidence="32">
    <location>
        <begin position="712"/>
        <end position="832"/>
    </location>
</feature>
<dbReference type="Gene3D" id="2.170.40.20">
    <property type="entry name" value="Human immunodeficiency virus 1, Gp160, envelope glycoprotein"/>
    <property type="match status" value="2"/>
</dbReference>
<feature type="disulfide bond" evidence="32">
    <location>
        <begin position="604"/>
        <end position="610"/>
    </location>
</feature>
<evidence type="ECO:0000256" key="26">
    <source>
        <dbReference type="ARBA" id="ARBA00023139"/>
    </source>
</evidence>
<evidence type="ECO:0000256" key="21">
    <source>
        <dbReference type="ARBA" id="ARBA00022890"/>
    </source>
</evidence>
<evidence type="ECO:0000256" key="34">
    <source>
        <dbReference type="SAM" id="MobiDB-lite"/>
    </source>
</evidence>
<evidence type="ECO:0000256" key="13">
    <source>
        <dbReference type="ARBA" id="ARBA00022685"/>
    </source>
</evidence>
<evidence type="ECO:0000313" key="37">
    <source>
        <dbReference type="EMBL" id="ABB84038.1"/>
    </source>
</evidence>
<dbReference type="SUPFAM" id="SSF56502">
    <property type="entry name" value="gp120 core"/>
    <property type="match status" value="2"/>
</dbReference>
<feature type="disulfide bond" evidence="32">
    <location>
        <begin position="235"/>
        <end position="246"/>
    </location>
</feature>
<comment type="subcellular location">
    <molecule>Transmembrane protein gp41</molecule>
    <subcellularLocation>
        <location evidence="32">Virion membrane</location>
        <topology evidence="32">Single-pass type I membrane protein</topology>
    </subcellularLocation>
    <subcellularLocation>
        <location evidence="32">Host cell membrane</location>
        <topology evidence="32">Single-pass type I membrane protein</topology>
    </subcellularLocation>
    <subcellularLocation>
        <location evidence="32">Host endosome membrane</location>
        <topology evidence="32">Single-pass type I membrane protein</topology>
    </subcellularLocation>
    <text evidence="32">It is probably concentrated at the site of budding and incorporated into the virions possibly by contacts between the cytoplasmic tail of Env and the N-terminus of Gag.</text>
</comment>
<evidence type="ECO:0000259" key="36">
    <source>
        <dbReference type="Pfam" id="PF00517"/>
    </source>
</evidence>
<gene>
    <name evidence="32 37" type="primary">env</name>
</gene>
<evidence type="ECO:0000256" key="2">
    <source>
        <dbReference type="ARBA" id="ARBA00004433"/>
    </source>
</evidence>
<organismHost>
    <name type="scientific">Homo sapiens</name>
    <name type="common">Human</name>
    <dbReference type="NCBI Taxonomy" id="9606"/>
</organismHost>
<comment type="similarity">
    <text evidence="32">Belongs to the HIV-1 env protein family.</text>
</comment>
<evidence type="ECO:0000256" key="18">
    <source>
        <dbReference type="ARBA" id="ARBA00022844"/>
    </source>
</evidence>
<keyword evidence="18 32" id="KW-0946">Virion</keyword>
<keyword evidence="12 32" id="KW-1162">Viral penetration into host cytoplasm</keyword>
<comment type="miscellaneous">
    <text evidence="32">HIV-1 lineages are divided in three main groups, M (for Major), O (for Outlier), and N (for New, or Non-M, Non-O). The vast majority of strains found worldwide belong to the group M. Group O seems to be endemic to and largely confined to Cameroon and neighboring countries in West Central Africa, where these viruses represent a small minority of HIV-1 strains. The group N is represented by a limited number of isolates from Cameroonian persons. The group M is further subdivided in 9 clades or subtypes (A to D, F to H, J and K).</text>
</comment>
<organism evidence="37 38">
    <name type="scientific">Human immunodeficiency virus type 1</name>
    <name type="common">HIV-1</name>
    <dbReference type="NCBI Taxonomy" id="11676"/>
    <lineage>
        <taxon>Viruses</taxon>
        <taxon>Riboviria</taxon>
        <taxon>Pararnavirae</taxon>
        <taxon>Artverviricota</taxon>
        <taxon>Revtraviricetes</taxon>
        <taxon>Ortervirales</taxon>
        <taxon>Retroviridae</taxon>
        <taxon>Orthoretrovirinae</taxon>
        <taxon>Lentivirus</taxon>
        <taxon>Lentivirus humimdef1</taxon>
    </lineage>
</organism>
<protein>
    <recommendedName>
        <fullName evidence="32">Envelope glycoprotein gp160</fullName>
    </recommendedName>
    <alternativeName>
        <fullName evidence="32">Env polyprotein</fullName>
    </alternativeName>
    <component>
        <recommendedName>
            <fullName evidence="32">Surface protein gp120</fullName>
            <shortName evidence="32">SU</shortName>
        </recommendedName>
        <alternativeName>
            <fullName evidence="32">Glycoprotein 120</fullName>
            <shortName evidence="32">gp120</shortName>
        </alternativeName>
    </component>
    <component>
        <recommendedName>
            <fullName evidence="32">Transmembrane protein gp41</fullName>
            <shortName evidence="32">TM</shortName>
        </recommendedName>
        <alternativeName>
            <fullName evidence="32">Glycoprotein 41</fullName>
            <shortName evidence="32">gp41</shortName>
        </alternativeName>
    </component>
</protein>
<comment type="domain">
    <text evidence="32">The YXXL motif is involved in determining the exact site of viral release at the surface of infected mononuclear cells and promotes endocytosis. YXXL and di-leucine endocytosis motifs interact directly or indirectly with the clathrin adapter complexes, opperate independently, and their activities are not additive.</text>
</comment>
<keyword evidence="22 32" id="KW-1133">Transmembrane helix</keyword>
<evidence type="ECO:0000313" key="38">
    <source>
        <dbReference type="Proteomes" id="UP000132278"/>
    </source>
</evidence>
<evidence type="ECO:0000256" key="6">
    <source>
        <dbReference type="ARBA" id="ARBA00004650"/>
    </source>
</evidence>
<keyword evidence="13 32" id="KW-0165">Cleavage on pair of basic residues</keyword>
<evidence type="ECO:0000256" key="11">
    <source>
        <dbReference type="ARBA" id="ARBA00022581"/>
    </source>
</evidence>
<evidence type="ECO:0000256" key="8">
    <source>
        <dbReference type="ARBA" id="ARBA00022510"/>
    </source>
</evidence>
<comment type="subcellular location">
    <subcellularLocation>
        <location evidence="3">Host cell membrane</location>
        <topology evidence="3">Peripheral membrane protein</topology>
    </subcellularLocation>
    <subcellularLocation>
        <location evidence="1">Host cell membrane</location>
        <topology evidence="1">Single-pass type I membrane protein</topology>
    </subcellularLocation>
    <subcellularLocation>
        <location evidence="2">Host endosome membrane</location>
        <topology evidence="2">Peripheral membrane protein</topology>
    </subcellularLocation>
    <subcellularLocation>
        <location evidence="5">Host endosome membrane</location>
        <topology evidence="5">Single-pass type I membrane protein</topology>
    </subcellularLocation>
    <subcellularLocation>
        <location evidence="6">Virion membrane</location>
        <topology evidence="6">Peripheral membrane protein</topology>
    </subcellularLocation>
    <subcellularLocation>
        <location evidence="4">Virion membrane</location>
        <topology evidence="4">Single-pass type I membrane protein</topology>
    </subcellularLocation>
</comment>
<keyword evidence="8 32" id="KW-1170">Fusion of virus membrane with host endosomal membrane</keyword>
<keyword evidence="16 32" id="KW-0732">Signal</keyword>
<keyword evidence="23 32" id="KW-1039">Host endosome</keyword>
<keyword evidence="10 32" id="KW-1165">Clathrin-mediated endocytosis of virus by host</keyword>
<keyword evidence="15 32" id="KW-0053">Apoptosis</keyword>
<keyword evidence="20 32" id="KW-0261">Viral envelope protein</keyword>
<feature type="region of interest" description="MPER; binding to GalCer" evidence="32">
    <location>
        <begin position="668"/>
        <end position="689"/>
    </location>
</feature>
<evidence type="ECO:0000256" key="3">
    <source>
        <dbReference type="ARBA" id="ARBA00004505"/>
    </source>
</evidence>
<dbReference type="GO" id="GO:0039654">
    <property type="term" value="P:fusion of virus membrane with host endosome membrane"/>
    <property type="evidence" value="ECO:0007669"/>
    <property type="project" value="UniProtKB-UniRule"/>
</dbReference>
<comment type="PTM">
    <text evidence="32">Palmitoylation of the transmembrane protein and of Env polyprotein (prior to its proteolytic cleavage) is essential for their association with host cell membrane lipid rafts. Palmitoylation is therefore required for envelope trafficking to classical lipid rafts, but not for viral replication.</text>
</comment>
<evidence type="ECO:0000256" key="10">
    <source>
        <dbReference type="ARBA" id="ARBA00022570"/>
    </source>
</evidence>
<keyword evidence="26 32" id="KW-0564">Palmitate</keyword>
<feature type="compositionally biased region" description="Low complexity" evidence="34">
    <location>
        <begin position="462"/>
        <end position="472"/>
    </location>
</feature>
<dbReference type="GO" id="GO:0052031">
    <property type="term" value="P:symbiont-mediated perturbation of host defense response"/>
    <property type="evidence" value="ECO:0007669"/>
    <property type="project" value="UniProtKB-UniRule"/>
</dbReference>
<comment type="domain">
    <text evidence="32 33">The 17 amino acids long immunosuppressive region is present in many retroviral envelope proteins. Synthetic peptides derived from this relatively conserved sequence inhibit immune function in vitro and in vivo.</text>
</comment>
<evidence type="ECO:0000256" key="28">
    <source>
        <dbReference type="ARBA" id="ARBA00023180"/>
    </source>
</evidence>
<dbReference type="Proteomes" id="UP000132278">
    <property type="component" value="Genome"/>
</dbReference>
<evidence type="ECO:0000256" key="27">
    <source>
        <dbReference type="ARBA" id="ARBA00023157"/>
    </source>
</evidence>
<evidence type="ECO:0000256" key="16">
    <source>
        <dbReference type="ARBA" id="ARBA00022729"/>
    </source>
</evidence>
<dbReference type="GO" id="GO:0055036">
    <property type="term" value="C:virion membrane"/>
    <property type="evidence" value="ECO:0007669"/>
    <property type="project" value="UniProtKB-SubCell"/>
</dbReference>
<evidence type="ECO:0000256" key="25">
    <source>
        <dbReference type="ARBA" id="ARBA00023136"/>
    </source>
</evidence>
<evidence type="ECO:0000256" key="19">
    <source>
        <dbReference type="ARBA" id="ARBA00022870"/>
    </source>
</evidence>
<evidence type="ECO:0000256" key="24">
    <source>
        <dbReference type="ARBA" id="ARBA00023054"/>
    </source>
</evidence>
<evidence type="ECO:0000256" key="20">
    <source>
        <dbReference type="ARBA" id="ARBA00022879"/>
    </source>
</evidence>
<evidence type="ECO:0000259" key="35">
    <source>
        <dbReference type="Pfam" id="PF00516"/>
    </source>
</evidence>
<sequence length="832" mass="94593">MTVKGTQKNYQQWWIWGILGFWMIMICNGKDLWVTVYYGVPVWREAKTTLFCASDAKTYEREVHNVWATHACVPTDPNPQELFLENVTENFNMWKNDMVDQMHEDIISLWDQSLKPCVKLTPLCVTLNCSDANVTYANVTYTNATYSSNMTGEIQNCSFNITTVVRDKIRKEYSLFYRLDIIPLNEDGNNSRNKSGMYRLINCNTSVITQACPKVSFDPIPIHYCAPAGYAILKCNNKTFNGTGPCNNVSTVQCTHGIKPVVSTQLLLNGSLAEGEIMIRSENLTDNVKTIIVHLNESVEIVCTRPSDNTRKSVRIGPGQTFYATGEIIGDIRQAHCNISEGQWNRTLRMVSEKLREHFPNKTIKFNSSSGGDLEITTHSFNCRGEFFYCNTSNLFNGTYHGTQSTNSTNSTITLQCRIKQIINMWQEVGRAMYAPPIAGNITCKSNITGLLLTRDGGGREGNNTEGNNTETFRPGGGDMRDNWRSELYKYKVVEIKPLGIAPTEARRRVVQREKRAIMGLGAAFLGFLGAAGSTMGAASITLTVQARQLLSGIVQQQSNLLKAIEAQQHMLQLTVWGIKQLQARVLAIERYLQDQQLLGMWGCAGKRICTTTVAWNSSWSNRTQDDIWGNMTWMQWDKEISNYTYTIYNLLEASQNQQERNEKDLLALDSWNNLWNWFSITNWLWYIKIFIMIVGGLIGLRIIFAVLSLVNRVRQGYSPLSFQTLTPNPREPDRLGRIEEEGGEQDRDRSIRLVSGFFALAWDDLRSLCLFSYHRLRDFILIVVRTGELLGRSSLRGLLRGWETLKYLGNLVQYWGLELKRVLLVCLIPLQ</sequence>
<dbReference type="GO" id="GO:0020002">
    <property type="term" value="C:host cell plasma membrane"/>
    <property type="evidence" value="ECO:0007669"/>
    <property type="project" value="UniProtKB-SubCell"/>
</dbReference>
<dbReference type="GO" id="GO:1903911">
    <property type="term" value="P:positive regulation of receptor clustering"/>
    <property type="evidence" value="ECO:0007669"/>
    <property type="project" value="UniProtKB-UniRule"/>
</dbReference>
<keyword evidence="31 32" id="KW-1160">Virus entry into host cell</keyword>
<keyword evidence="11 32" id="KW-0945">Host-virus interaction</keyword>
<dbReference type="GO" id="GO:0019062">
    <property type="term" value="P:virion attachment to host cell"/>
    <property type="evidence" value="ECO:0007669"/>
    <property type="project" value="UniProtKB-UniRule"/>
</dbReference>
<dbReference type="GO" id="GO:0075512">
    <property type="term" value="P:clathrin-dependent endocytosis of virus by host cell"/>
    <property type="evidence" value="ECO:0007669"/>
    <property type="project" value="UniProtKB-UniRule"/>
</dbReference>
<evidence type="ECO:0000256" key="23">
    <source>
        <dbReference type="ARBA" id="ARBA00023046"/>
    </source>
</evidence>
<evidence type="ECO:0000256" key="29">
    <source>
        <dbReference type="ARBA" id="ARBA00023280"/>
    </source>
</evidence>
<comment type="subunit">
    <text evidence="32">The mature envelope protein (Env) consists of a homotrimer of non-covalently associated gp120-gp41 heterodimers. The resulting complex protrudes from the virus surface as a spike. There seems to be as few as 10 spikes on the average virion. Surface protein gp120 interacts with host CD4, CCR5 and CXCR4. Gp120 also interacts with the C-type lectins CD209/DC-SIGN and CLEC4M/DC-SIGNR (collectively referred to as DC-SIGN(R)). Gp120 and gp41 interact with GalCer. Gp120 interacts with host ITGA4/ITGB7 complex; on CD4+ T-cells, this interaction results in rapid activation of integrin ITGAL/LFA-1, which facilitates efficient cell-to-cell spreading of HIV-1. Gp120 interacts with cell-associated heparan sulfate; this interaction increases virus infectivity on permissive cells and may be involved in infection of CD4- cells.</text>
</comment>
<dbReference type="EMBL" id="DQ275649">
    <property type="protein sequence ID" value="ABB84038.1"/>
    <property type="molecule type" value="Genomic_RNA"/>
</dbReference>
<evidence type="ECO:0000256" key="31">
    <source>
        <dbReference type="ARBA" id="ARBA00023296"/>
    </source>
</evidence>
<evidence type="ECO:0000256" key="12">
    <source>
        <dbReference type="ARBA" id="ARBA00022595"/>
    </source>
</evidence>
<feature type="transmembrane region" description="Helical" evidence="33">
    <location>
        <begin position="684"/>
        <end position="711"/>
    </location>
</feature>
<keyword evidence="7 32" id="KW-1168">Fusion of virus membrane with host membrane</keyword>
<feature type="compositionally biased region" description="Basic and acidic residues" evidence="34">
    <location>
        <begin position="731"/>
        <end position="744"/>
    </location>
</feature>
<dbReference type="Pfam" id="PF00517">
    <property type="entry name" value="GP41"/>
    <property type="match status" value="1"/>
</dbReference>
<evidence type="ECO:0000256" key="33">
    <source>
        <dbReference type="RuleBase" id="RU363095"/>
    </source>
</evidence>
<keyword evidence="21 32" id="KW-1164">Virus endocytosis by host</keyword>
<feature type="lipid moiety-binding region" description="S-palmitoyl cysteine; by host" evidence="32">
    <location>
        <position position="770"/>
    </location>
</feature>
<evidence type="ECO:0000256" key="22">
    <source>
        <dbReference type="ARBA" id="ARBA00022989"/>
    </source>
</evidence>
<comment type="domain">
    <text evidence="32">The CD4-binding region is targeted by the antibody b12.</text>
</comment>
<comment type="function">
    <text evidence="32">Envelope glycoprotein gp160: Oligomerizes in the host endoplasmic reticulum into predominantly trimers. In a second time, gp160 transits in the host Golgi, where glycosylation is completed. The precursor is then proteolytically cleaved in the trans-Golgi and thereby activated by cellular furin or furin-like proteases to produce gp120 and gp41.</text>
</comment>
<evidence type="ECO:0000256" key="7">
    <source>
        <dbReference type="ARBA" id="ARBA00022506"/>
    </source>
</evidence>
<dbReference type="FunFam" id="1.20.5.490:FF:000001">
    <property type="entry name" value="Envelope glycoprotein gp160"/>
    <property type="match status" value="1"/>
</dbReference>
<evidence type="ECO:0000256" key="14">
    <source>
        <dbReference type="ARBA" id="ARBA00022692"/>
    </source>
</evidence>
<evidence type="ECO:0000256" key="15">
    <source>
        <dbReference type="ARBA" id="ARBA00022703"/>
    </source>
</evidence>
<dbReference type="FunFam" id="1.10.287.210:FF:000001">
    <property type="entry name" value="Envelope glycoprotein gp160"/>
    <property type="match status" value="1"/>
</dbReference>
<feature type="domain" description="Human immunodeficiency virus 1 envelope glycoprotein Gp120" evidence="35">
    <location>
        <begin position="32"/>
        <end position="516"/>
    </location>
</feature>
<proteinExistence type="inferred from homology"/>
<evidence type="ECO:0000256" key="30">
    <source>
        <dbReference type="ARBA" id="ARBA00023288"/>
    </source>
</evidence>
<dbReference type="GO" id="GO:0005198">
    <property type="term" value="F:structural molecule activity"/>
    <property type="evidence" value="ECO:0007669"/>
    <property type="project" value="UniProtKB-UniRule"/>
</dbReference>
<dbReference type="Gene3D" id="1.10.287.210">
    <property type="match status" value="1"/>
</dbReference>
<keyword evidence="27 32" id="KW-1015">Disulfide bond</keyword>
<comment type="subcellular location">
    <molecule>Surface protein gp120</molecule>
    <subcellularLocation>
        <location evidence="32">Virion membrane</location>
        <topology evidence="32">Peripheral membrane protein</topology>
    </subcellularLocation>
    <subcellularLocation>
        <location evidence="32">Host cell membrane</location>
        <topology evidence="32">Peripheral membrane protein</topology>
    </subcellularLocation>
    <subcellularLocation>
        <location evidence="32">Host endosome membrane</location>
        <topology evidence="32">Single-pass type I membrane protein</topology>
    </subcellularLocation>
    <text evidence="32">The surface protein is not anchored to the viral envelope, but associates with the extravirion surface through its binding to TM. It is probably concentrated at the site of budding and incorporated into the virions possibly by contacts between the cytoplasmic tail of Env and the N-terminus of Gag.</text>
</comment>
<keyword evidence="29 32" id="KW-0899">Viral immunoevasion</keyword>
<feature type="site" description="Cleavage; by host furin" evidence="32">
    <location>
        <begin position="516"/>
        <end position="517"/>
    </location>
</feature>
<comment type="domain">
    <text evidence="32">Some of the most genetically diverse regions of the viral genome are present in Env. They are called variable regions 1 through 5 (V1 through V5). Coreceptor usage of gp120 is determined mainly by the primary structure of the third variable region (V3) in the outer domain of gp120. The sequence of V3 determines which coreceptor, CCR5 and/or CXCR4 (corresponding to R5/macrophage, X4/T cell and R5X4/T cell and macrophage tropism), is used to trigger the fusion potential of the Env complex, and hence which cells the virus can infect. Binding to CCR5 involves a region adjacent in addition to V3.</text>
</comment>
<comment type="function">
    <text evidence="32">Transmembrane protein gp41: Acts as a class I viral fusion protein. Under the current model, the protein has at least 3 conformational states: pre-fusion native state, pre-hairpin intermediate state, and post-fusion hairpin state. During fusion of viral and target intracellular membranes, the coiled coil regions (heptad repeats) assume a trimer-of-hairpins structure, positioning the fusion peptide in close proximity to the C-terminal region of the ectodomain. The formation of this structure appears to drive apposition and subsequent fusion of viral and target cell membranes. Complete fusion occurs in host cell endosomes and is dynamin-dependent, however some lipid transfer might occur at the plasma membrane. The virus undergoes clathrin-dependent internalization long before endosomal fusion, thus minimizing the surface exposure of conserved viral epitopes during fusion and reducing the efficacy of inhibitors targeting these epitopes. Membranes fusion leads to delivery of the nucleocapsid into the cytoplasm.</text>
</comment>
<evidence type="ECO:0000256" key="17">
    <source>
        <dbReference type="ARBA" id="ARBA00022804"/>
    </source>
</evidence>
<feature type="region of interest" description="Immunosuppression" evidence="32">
    <location>
        <begin position="580"/>
        <end position="598"/>
    </location>
</feature>
<keyword evidence="28 32" id="KW-0325">Glycoprotein</keyword>
<dbReference type="GO" id="GO:0019064">
    <property type="term" value="P:fusion of virus membrane with host plasma membrane"/>
    <property type="evidence" value="ECO:0007669"/>
    <property type="project" value="UniProtKB-UniRule"/>
</dbReference>
<feature type="short sequence motif" description="YXXL motif; contains endocytosis signal" evidence="32">
    <location>
        <begin position="718"/>
        <end position="721"/>
    </location>
</feature>
<dbReference type="InterPro" id="IPR037527">
    <property type="entry name" value="Gp160"/>
</dbReference>
<dbReference type="InterPro" id="IPR000328">
    <property type="entry name" value="GP41-like"/>
</dbReference>
<comment type="domain">
    <text evidence="32">The membrane proximal external region (MPER) present in gp41 is a tryptophan-rich region recognized by the antibodies 2F5, Z13, and 4E10. MPER seems to play a role in fusion.</text>
</comment>
<keyword evidence="17 32" id="KW-1161">Viral attachment to host cell</keyword>
<dbReference type="Pfam" id="PF00516">
    <property type="entry name" value="GP120"/>
    <property type="match status" value="1"/>
</dbReference>